<name>A0A1I0C7B5_9FIRM</name>
<proteinExistence type="predicted"/>
<dbReference type="GO" id="GO:0016740">
    <property type="term" value="F:transferase activity"/>
    <property type="evidence" value="ECO:0007669"/>
    <property type="project" value="UniProtKB-KW"/>
</dbReference>
<gene>
    <name evidence="2" type="ORF">SAMN04487771_100648</name>
</gene>
<keyword evidence="3" id="KW-1185">Reference proteome</keyword>
<sequence length="310" mass="34508">MKTSLVIMAAGIGSRFGGGVKQLSPVGPNGEIIMDYSIHDAIQAGFNKIIFILRPDIEEDFMEVIGNRIEKICSESGVEVDYAFQMLENIPMGYEIPEGRTKPWGTGLAVLSCRAMVHEPFCVINADDYYGKGAFQAVHDYLVNYDPSRPMDFCMAGFILGNTLSDHGSVTRGLCKVDEDGNLTEVVETHDILKTADGAEADGKKLDVKSHVSMNFWGFTPEYFEILEKGYKAFWEDIAAGKSDPLNAEYLIPIHIGDLLKKKAVSVKVLETKDKWFGVTYKEDQPVVVEAFRKLIADGVYHENLFEDLK</sequence>
<keyword evidence="2" id="KW-0808">Transferase</keyword>
<dbReference type="STRING" id="1526.SAMN02910262_01230"/>
<dbReference type="InterPro" id="IPR029044">
    <property type="entry name" value="Nucleotide-diphossugar_trans"/>
</dbReference>
<dbReference type="InterPro" id="IPR005835">
    <property type="entry name" value="NTP_transferase_dom"/>
</dbReference>
<organism evidence="2 3">
    <name type="scientific">[Clostridium] aminophilum</name>
    <dbReference type="NCBI Taxonomy" id="1526"/>
    <lineage>
        <taxon>Bacteria</taxon>
        <taxon>Bacillati</taxon>
        <taxon>Bacillota</taxon>
        <taxon>Clostridia</taxon>
        <taxon>Lachnospirales</taxon>
        <taxon>Lachnospiraceae</taxon>
    </lineage>
</organism>
<dbReference type="EMBL" id="FOIL01000006">
    <property type="protein sequence ID" value="SET15345.1"/>
    <property type="molecule type" value="Genomic_DNA"/>
</dbReference>
<dbReference type="OrthoDB" id="9779926at2"/>
<dbReference type="RefSeq" id="WP_074648766.1">
    <property type="nucleotide sequence ID" value="NZ_FOIL01000006.1"/>
</dbReference>
<accession>A0A1I0C7B5</accession>
<protein>
    <submittedName>
        <fullName evidence="2">Nucleotidyl transferase</fullName>
    </submittedName>
</protein>
<dbReference type="Pfam" id="PF00483">
    <property type="entry name" value="NTP_transferase"/>
    <property type="match status" value="1"/>
</dbReference>
<evidence type="ECO:0000259" key="1">
    <source>
        <dbReference type="Pfam" id="PF00483"/>
    </source>
</evidence>
<dbReference type="Gene3D" id="3.90.550.10">
    <property type="entry name" value="Spore Coat Polysaccharide Biosynthesis Protein SpsA, Chain A"/>
    <property type="match status" value="1"/>
</dbReference>
<evidence type="ECO:0000313" key="2">
    <source>
        <dbReference type="EMBL" id="SET15345.1"/>
    </source>
</evidence>
<dbReference type="AlphaFoldDB" id="A0A1I0C7B5"/>
<dbReference type="SUPFAM" id="SSF53448">
    <property type="entry name" value="Nucleotide-diphospho-sugar transferases"/>
    <property type="match status" value="1"/>
</dbReference>
<evidence type="ECO:0000313" key="3">
    <source>
        <dbReference type="Proteomes" id="UP000199820"/>
    </source>
</evidence>
<dbReference type="Proteomes" id="UP000199820">
    <property type="component" value="Unassembled WGS sequence"/>
</dbReference>
<dbReference type="eggNOG" id="COG1209">
    <property type="taxonomic scope" value="Bacteria"/>
</dbReference>
<feature type="domain" description="Nucleotidyl transferase" evidence="1">
    <location>
        <begin position="6"/>
        <end position="138"/>
    </location>
</feature>
<reference evidence="2 3" key="1">
    <citation type="submission" date="2016-10" db="EMBL/GenBank/DDBJ databases">
        <authorList>
            <person name="de Groot N.N."/>
        </authorList>
    </citation>
    <scope>NUCLEOTIDE SEQUENCE [LARGE SCALE GENOMIC DNA]</scope>
    <source>
        <strain evidence="2 3">KH1P1</strain>
    </source>
</reference>